<name>A0ABR9AU82_9BACL</name>
<accession>A0ABR9AU82</accession>
<dbReference type="EMBL" id="JACYTN010000002">
    <property type="protein sequence ID" value="MBD8497665.1"/>
    <property type="molecule type" value="Genomic_DNA"/>
</dbReference>
<evidence type="ECO:0000313" key="2">
    <source>
        <dbReference type="Proteomes" id="UP000634529"/>
    </source>
</evidence>
<sequence>MTHKFHKKEDVSLPIWIIMDVFGVIELFELRRLIVKIVIERANYDGETK</sequence>
<organism evidence="1 2">
    <name type="scientific">Paenibacillus arenosi</name>
    <dbReference type="NCBI Taxonomy" id="2774142"/>
    <lineage>
        <taxon>Bacteria</taxon>
        <taxon>Bacillati</taxon>
        <taxon>Bacillota</taxon>
        <taxon>Bacilli</taxon>
        <taxon>Bacillales</taxon>
        <taxon>Paenibacillaceae</taxon>
        <taxon>Paenibacillus</taxon>
    </lineage>
</organism>
<dbReference type="Proteomes" id="UP000634529">
    <property type="component" value="Unassembled WGS sequence"/>
</dbReference>
<dbReference type="RefSeq" id="WP_192024064.1">
    <property type="nucleotide sequence ID" value="NZ_JACYTN010000002.1"/>
</dbReference>
<comment type="caution">
    <text evidence="1">The sequence shown here is derived from an EMBL/GenBank/DDBJ whole genome shotgun (WGS) entry which is preliminary data.</text>
</comment>
<proteinExistence type="predicted"/>
<keyword evidence="2" id="KW-1185">Reference proteome</keyword>
<protein>
    <submittedName>
        <fullName evidence="1">Uncharacterized protein</fullName>
    </submittedName>
</protein>
<gene>
    <name evidence="1" type="ORF">IFO66_05030</name>
</gene>
<reference evidence="1 2" key="1">
    <citation type="submission" date="2020-09" db="EMBL/GenBank/DDBJ databases">
        <title>Paenibacillus sp. CAU 1523 isolated from sand of Haeundae Beach.</title>
        <authorList>
            <person name="Kim W."/>
        </authorList>
    </citation>
    <scope>NUCLEOTIDE SEQUENCE [LARGE SCALE GENOMIC DNA]</scope>
    <source>
        <strain evidence="1 2">CAU 1523</strain>
    </source>
</reference>
<evidence type="ECO:0000313" key="1">
    <source>
        <dbReference type="EMBL" id="MBD8497665.1"/>
    </source>
</evidence>